<evidence type="ECO:0000313" key="6">
    <source>
        <dbReference type="EMBL" id="GFO17006.1"/>
    </source>
</evidence>
<organism evidence="6 7">
    <name type="scientific">Plakobranchus ocellatus</name>
    <dbReference type="NCBI Taxonomy" id="259542"/>
    <lineage>
        <taxon>Eukaryota</taxon>
        <taxon>Metazoa</taxon>
        <taxon>Spiralia</taxon>
        <taxon>Lophotrochozoa</taxon>
        <taxon>Mollusca</taxon>
        <taxon>Gastropoda</taxon>
        <taxon>Heterobranchia</taxon>
        <taxon>Euthyneura</taxon>
        <taxon>Panpulmonata</taxon>
        <taxon>Sacoglossa</taxon>
        <taxon>Placobranchoidea</taxon>
        <taxon>Plakobranchidae</taxon>
        <taxon>Plakobranchus</taxon>
    </lineage>
</organism>
<evidence type="ECO:0000256" key="1">
    <source>
        <dbReference type="ARBA" id="ARBA00004141"/>
    </source>
</evidence>
<dbReference type="Proteomes" id="UP000735302">
    <property type="component" value="Unassembled WGS sequence"/>
</dbReference>
<evidence type="ECO:0000256" key="5">
    <source>
        <dbReference type="SAM" id="Phobius"/>
    </source>
</evidence>
<feature type="transmembrane region" description="Helical" evidence="5">
    <location>
        <begin position="74"/>
        <end position="96"/>
    </location>
</feature>
<accession>A0AAV4B0U2</accession>
<dbReference type="SUPFAM" id="SSF103473">
    <property type="entry name" value="MFS general substrate transporter"/>
    <property type="match status" value="1"/>
</dbReference>
<evidence type="ECO:0000256" key="4">
    <source>
        <dbReference type="ARBA" id="ARBA00023136"/>
    </source>
</evidence>
<comment type="subcellular location">
    <subcellularLocation>
        <location evidence="1">Membrane</location>
        <topology evidence="1">Multi-pass membrane protein</topology>
    </subcellularLocation>
</comment>
<dbReference type="GO" id="GO:0016020">
    <property type="term" value="C:membrane"/>
    <property type="evidence" value="ECO:0007669"/>
    <property type="project" value="UniProtKB-SubCell"/>
</dbReference>
<feature type="transmembrane region" description="Helical" evidence="5">
    <location>
        <begin position="44"/>
        <end position="62"/>
    </location>
</feature>
<evidence type="ECO:0000256" key="2">
    <source>
        <dbReference type="ARBA" id="ARBA00022692"/>
    </source>
</evidence>
<keyword evidence="7" id="KW-1185">Reference proteome</keyword>
<dbReference type="Gene3D" id="1.20.1250.20">
    <property type="entry name" value="MFS general substrate transporter like domains"/>
    <property type="match status" value="1"/>
</dbReference>
<reference evidence="6 7" key="1">
    <citation type="journal article" date="2021" name="Elife">
        <title>Chloroplast acquisition without the gene transfer in kleptoplastic sea slugs, Plakobranchus ocellatus.</title>
        <authorList>
            <person name="Maeda T."/>
            <person name="Takahashi S."/>
            <person name="Yoshida T."/>
            <person name="Shimamura S."/>
            <person name="Takaki Y."/>
            <person name="Nagai Y."/>
            <person name="Toyoda A."/>
            <person name="Suzuki Y."/>
            <person name="Arimoto A."/>
            <person name="Ishii H."/>
            <person name="Satoh N."/>
            <person name="Nishiyama T."/>
            <person name="Hasebe M."/>
            <person name="Maruyama T."/>
            <person name="Minagawa J."/>
            <person name="Obokata J."/>
            <person name="Shigenobu S."/>
        </authorList>
    </citation>
    <scope>NUCLEOTIDE SEQUENCE [LARGE SCALE GENOMIC DNA]</scope>
</reference>
<dbReference type="InterPro" id="IPR049680">
    <property type="entry name" value="FLVCR1-2_SLC49-like"/>
</dbReference>
<sequence>MGMEQKQPYKKTAGWMGFYALVGGCLAGFVISRIADTFRGKLKLFLILMFLPTSAFFVWFLMMFEGYVDRNMASLYITVVLPGCLVFGTHPLFFELACEVTYPTGESVTTFIMTLAQYLTGASFLGILIIPGIGVSWMNWLVVACTAATLGLLLLVREDYHRMKIDDT</sequence>
<feature type="transmembrane region" description="Helical" evidence="5">
    <location>
        <begin position="137"/>
        <end position="156"/>
    </location>
</feature>
<protein>
    <submittedName>
        <fullName evidence="6">Disrupted in renal carcinoma protein 2</fullName>
    </submittedName>
</protein>
<evidence type="ECO:0000313" key="7">
    <source>
        <dbReference type="Proteomes" id="UP000735302"/>
    </source>
</evidence>
<dbReference type="PANTHER" id="PTHR10924">
    <property type="entry name" value="MAJOR FACILITATOR SUPERFAMILY PROTEIN-RELATED"/>
    <property type="match status" value="1"/>
</dbReference>
<keyword evidence="4 5" id="KW-0472">Membrane</keyword>
<keyword evidence="2 5" id="KW-0812">Transmembrane</keyword>
<keyword evidence="3 5" id="KW-1133">Transmembrane helix</keyword>
<feature type="transmembrane region" description="Helical" evidence="5">
    <location>
        <begin position="12"/>
        <end position="32"/>
    </location>
</feature>
<dbReference type="AlphaFoldDB" id="A0AAV4B0U2"/>
<name>A0AAV4B0U2_9GAST</name>
<dbReference type="PROSITE" id="PS51257">
    <property type="entry name" value="PROKAR_LIPOPROTEIN"/>
    <property type="match status" value="1"/>
</dbReference>
<feature type="transmembrane region" description="Helical" evidence="5">
    <location>
        <begin position="108"/>
        <end position="131"/>
    </location>
</feature>
<dbReference type="InterPro" id="IPR036259">
    <property type="entry name" value="MFS_trans_sf"/>
</dbReference>
<proteinExistence type="predicted"/>
<gene>
    <name evidence="6" type="ORF">PoB_004351100</name>
</gene>
<comment type="caution">
    <text evidence="6">The sequence shown here is derived from an EMBL/GenBank/DDBJ whole genome shotgun (WGS) entry which is preliminary data.</text>
</comment>
<evidence type="ECO:0000256" key="3">
    <source>
        <dbReference type="ARBA" id="ARBA00022989"/>
    </source>
</evidence>
<dbReference type="EMBL" id="BLXT01004727">
    <property type="protein sequence ID" value="GFO17006.1"/>
    <property type="molecule type" value="Genomic_DNA"/>
</dbReference>
<dbReference type="PANTHER" id="PTHR10924:SF27">
    <property type="entry name" value="SOLUTE CARRIER FAMILY 49 MEMBER 4"/>
    <property type="match status" value="1"/>
</dbReference>